<accession>A0ABY3REA9</accession>
<dbReference type="Gene3D" id="2.60.120.1440">
    <property type="match status" value="1"/>
</dbReference>
<dbReference type="Pfam" id="PF04773">
    <property type="entry name" value="FecR"/>
    <property type="match status" value="1"/>
</dbReference>
<evidence type="ECO:0000259" key="1">
    <source>
        <dbReference type="Pfam" id="PF04773"/>
    </source>
</evidence>
<dbReference type="RefSeq" id="WP_231324115.1">
    <property type="nucleotide sequence ID" value="NZ_CP088156.1"/>
</dbReference>
<dbReference type="PANTHER" id="PTHR30273:SF2">
    <property type="entry name" value="PROTEIN FECR"/>
    <property type="match status" value="1"/>
</dbReference>
<evidence type="ECO:0000313" key="3">
    <source>
        <dbReference type="Proteomes" id="UP001431010"/>
    </source>
</evidence>
<feature type="domain" description="FecR protein" evidence="1">
    <location>
        <begin position="38"/>
        <end position="130"/>
    </location>
</feature>
<proteinExistence type="predicted"/>
<dbReference type="InterPro" id="IPR006860">
    <property type="entry name" value="FecR"/>
</dbReference>
<keyword evidence="3" id="KW-1185">Reference proteome</keyword>
<dbReference type="PANTHER" id="PTHR30273">
    <property type="entry name" value="PERIPLASMIC SIGNAL SENSOR AND SIGMA FACTOR ACTIVATOR FECR-RELATED"/>
    <property type="match status" value="1"/>
</dbReference>
<name>A0ABY3REA9_9BRAD</name>
<dbReference type="Proteomes" id="UP001431010">
    <property type="component" value="Chromosome"/>
</dbReference>
<protein>
    <submittedName>
        <fullName evidence="2">FecR domain-containing protein</fullName>
    </submittedName>
</protein>
<sequence length="240" mass="26194">MTAARPRSRVTSFALLAASIALLIGVGVRSMIGLPHDHVTMRGQRELVSLPDGSRVQVGSNSAIDVEYEVGMRRVRLVRGEAYFDVVHDAERPFLVETEGGSVRDIGTAFSVRLDGSDEIVVVVERGSVEVTGRTAPVVLVPNQRVRSGKHRTGPVEPTNVNDELAWISGRLILEDRSLHEVVDELNRSSAARVILLGSEIGKRRVGGVVDLDYVDAWLDALRVSQGVRVMHLPGYVVLF</sequence>
<organism evidence="2 3">
    <name type="scientific">Bradyrhizobium ontarionense</name>
    <dbReference type="NCBI Taxonomy" id="2898149"/>
    <lineage>
        <taxon>Bacteria</taxon>
        <taxon>Pseudomonadati</taxon>
        <taxon>Pseudomonadota</taxon>
        <taxon>Alphaproteobacteria</taxon>
        <taxon>Hyphomicrobiales</taxon>
        <taxon>Nitrobacteraceae</taxon>
        <taxon>Bradyrhizobium</taxon>
    </lineage>
</organism>
<gene>
    <name evidence="2" type="ORF">LQG66_05220</name>
</gene>
<dbReference type="EMBL" id="CP088156">
    <property type="protein sequence ID" value="UFZ05716.1"/>
    <property type="molecule type" value="Genomic_DNA"/>
</dbReference>
<evidence type="ECO:0000313" key="2">
    <source>
        <dbReference type="EMBL" id="UFZ05716.1"/>
    </source>
</evidence>
<dbReference type="InterPro" id="IPR012373">
    <property type="entry name" value="Ferrdict_sens_TM"/>
</dbReference>
<reference evidence="2" key="1">
    <citation type="journal article" date="2024" name="Antonie Van Leeuwenhoek">
        <title>Bradyrhizobium ontarionense sp. nov., a novel bacterial symbiont isolated from Aeschynomene indica (Indian jointvetch), harbours photosynthesis, nitrogen fixation and nitrous oxide (N2O) reductase genes.</title>
        <authorList>
            <person name="Bromfield E.S.P."/>
            <person name="Cloutier S."/>
        </authorList>
    </citation>
    <scope>NUCLEOTIDE SEQUENCE</scope>
    <source>
        <strain evidence="2">A19</strain>
    </source>
</reference>